<organism evidence="1">
    <name type="scientific">Fusobacterium polymorphum ATCC 10953</name>
    <dbReference type="NCBI Taxonomy" id="393480"/>
    <lineage>
        <taxon>Bacteria</taxon>
        <taxon>Fusobacteriati</taxon>
        <taxon>Fusobacteriota</taxon>
        <taxon>Fusobacteriia</taxon>
        <taxon>Fusobacteriales</taxon>
        <taxon>Fusobacteriaceae</taxon>
        <taxon>Fusobacterium</taxon>
    </lineage>
</organism>
<evidence type="ECO:0008006" key="2">
    <source>
        <dbReference type="Google" id="ProtNLM"/>
    </source>
</evidence>
<dbReference type="Pfam" id="PF07087">
    <property type="entry name" value="DUF1353"/>
    <property type="match status" value="1"/>
</dbReference>
<protein>
    <recommendedName>
        <fullName evidence="2">DUF1353 domain-containing protein</fullName>
    </recommendedName>
</protein>
<sequence>MEKSKLNLRLLSNGKAILLNDYVYDINGYEIKVFKGFITDGASIPKVLQCVYNPYGKWIKGAVIHDYLYSKYNNTGINRKLADKIFKFIMKETEVNKSTINKFYKAVRLFGEMSWQDKIENEGYKDKALIDKTREANEYYVYWNNILKL</sequence>
<dbReference type="InterPro" id="IPR010767">
    <property type="entry name" value="Phage_CGC-2007_Cje0229"/>
</dbReference>
<dbReference type="RefSeq" id="WP_005898296.1">
    <property type="nucleotide sequence ID" value="NZ_CM000440.1"/>
</dbReference>
<reference evidence="1" key="2">
    <citation type="submission" date="2007-05" db="EMBL/GenBank/DDBJ databases">
        <title>Genome sequence of Fusobacterium nucleatum subspecies polymorphum - a genetically tractable Fusobacterium.</title>
        <authorList>
            <person name="Karpathy S.E."/>
            <person name="Xiang Q."/>
            <person name="Gioia J."/>
            <person name="Jiang H."/>
            <person name="Liu Y."/>
            <person name="Petrosino J.F."/>
            <person name="Yerrapragada S."/>
            <person name="Fox G.E."/>
            <person name="Kinder Haake S."/>
            <person name="Weinstock G.M."/>
            <person name="Highlander S.K."/>
        </authorList>
    </citation>
    <scope>NUCLEOTIDE SEQUENCE [LARGE SCALE GENOMIC DNA]</scope>
    <source>
        <strain evidence="1">ATCC 10953</strain>
    </source>
</reference>
<name>A5TX57_FUSNP</name>
<evidence type="ECO:0000313" key="1">
    <source>
        <dbReference type="EMBL" id="EDK89482.1"/>
    </source>
</evidence>
<dbReference type="eggNOG" id="ENOG5031A0X">
    <property type="taxonomic scope" value="Bacteria"/>
</dbReference>
<dbReference type="Proteomes" id="UP000001921">
    <property type="component" value="Chromosome"/>
</dbReference>
<dbReference type="EMBL" id="CM000440">
    <property type="protein sequence ID" value="EDK89482.1"/>
    <property type="molecule type" value="Genomic_DNA"/>
</dbReference>
<proteinExistence type="predicted"/>
<accession>A5TX57</accession>
<dbReference type="AlphaFoldDB" id="A5TX57"/>
<dbReference type="GeneID" id="45635614"/>
<dbReference type="HOGENOM" id="CLU_128732_1_0_0"/>
<reference evidence="1" key="1">
    <citation type="submission" date="2006-07" db="EMBL/GenBank/DDBJ databases">
        <authorList>
            <person name="Qin X."/>
            <person name="Weinstock G.M."/>
        </authorList>
    </citation>
    <scope>NUCLEOTIDE SEQUENCE [LARGE SCALE GENOMIC DNA]</scope>
    <source>
        <strain evidence="1">ATCC 10953</strain>
    </source>
</reference>
<gene>
    <name evidence="1" type="ORF">FNP_1709</name>
</gene>